<evidence type="ECO:0000313" key="2">
    <source>
        <dbReference type="EMBL" id="GAA5058515.1"/>
    </source>
</evidence>
<organism evidence="2 3">
    <name type="scientific">Nocardia callitridis</name>
    <dbReference type="NCBI Taxonomy" id="648753"/>
    <lineage>
        <taxon>Bacteria</taxon>
        <taxon>Bacillati</taxon>
        <taxon>Actinomycetota</taxon>
        <taxon>Actinomycetes</taxon>
        <taxon>Mycobacteriales</taxon>
        <taxon>Nocardiaceae</taxon>
        <taxon>Nocardia</taxon>
    </lineage>
</organism>
<sequence>MCHLSTLSISRVPTGTMSCTATVPLNTAIAVGSEPDRAVREGGIAADNDGFRGRHTGTYHGRHQDWGGRPPVE</sequence>
<comment type="caution">
    <text evidence="2">The sequence shown here is derived from an EMBL/GenBank/DDBJ whole genome shotgun (WGS) entry which is preliminary data.</text>
</comment>
<evidence type="ECO:0000256" key="1">
    <source>
        <dbReference type="SAM" id="MobiDB-lite"/>
    </source>
</evidence>
<feature type="compositionally biased region" description="Basic and acidic residues" evidence="1">
    <location>
        <begin position="62"/>
        <end position="73"/>
    </location>
</feature>
<dbReference type="EMBL" id="BAABJM010000003">
    <property type="protein sequence ID" value="GAA5058515.1"/>
    <property type="molecule type" value="Genomic_DNA"/>
</dbReference>
<proteinExistence type="predicted"/>
<gene>
    <name evidence="2" type="ORF">GCM10023318_37930</name>
</gene>
<accession>A0ABP9KGV5</accession>
<reference evidence="3" key="1">
    <citation type="journal article" date="2019" name="Int. J. Syst. Evol. Microbiol.">
        <title>The Global Catalogue of Microorganisms (GCM) 10K type strain sequencing project: providing services to taxonomists for standard genome sequencing and annotation.</title>
        <authorList>
            <consortium name="The Broad Institute Genomics Platform"/>
            <consortium name="The Broad Institute Genome Sequencing Center for Infectious Disease"/>
            <person name="Wu L."/>
            <person name="Ma J."/>
        </authorList>
    </citation>
    <scope>NUCLEOTIDE SEQUENCE [LARGE SCALE GENOMIC DNA]</scope>
    <source>
        <strain evidence="3">JCM 18298</strain>
    </source>
</reference>
<protein>
    <submittedName>
        <fullName evidence="2">Uncharacterized protein</fullName>
    </submittedName>
</protein>
<keyword evidence="3" id="KW-1185">Reference proteome</keyword>
<evidence type="ECO:0000313" key="3">
    <source>
        <dbReference type="Proteomes" id="UP001500603"/>
    </source>
</evidence>
<name>A0ABP9KGV5_9NOCA</name>
<feature type="region of interest" description="Disordered" evidence="1">
    <location>
        <begin position="44"/>
        <end position="73"/>
    </location>
</feature>
<dbReference type="Proteomes" id="UP001500603">
    <property type="component" value="Unassembled WGS sequence"/>
</dbReference>